<reference evidence="11 12" key="1">
    <citation type="submission" date="2018-12" db="EMBL/GenBank/DDBJ databases">
        <title>Complete Genome Sequence of Glutamicibacter creatinolyticus strain LGCM259,isolated from an abscess of a 12-year-old mare in Italy.</title>
        <authorList>
            <person name="Santos R.G."/>
            <person name="Silva A.L."/>
            <person name="Seyffert N."/>
            <person name="Castro T.L.P."/>
            <person name="Attili A.R."/>
            <person name="Rifici C."/>
            <person name="Mazzullo G."/>
            <person name="Brenig B."/>
            <person name="Venanzi F."/>
            <person name="Azevedo V."/>
        </authorList>
    </citation>
    <scope>NUCLEOTIDE SEQUENCE [LARGE SCALE GENOMIC DNA]</scope>
    <source>
        <strain evidence="11 12">LGCM 259</strain>
    </source>
</reference>
<evidence type="ECO:0000256" key="7">
    <source>
        <dbReference type="ARBA" id="ARBA00022989"/>
    </source>
</evidence>
<evidence type="ECO:0000313" key="12">
    <source>
        <dbReference type="Proteomes" id="UP000307000"/>
    </source>
</evidence>
<feature type="transmembrane region" description="Helical" evidence="9">
    <location>
        <begin position="86"/>
        <end position="110"/>
    </location>
</feature>
<dbReference type="Proteomes" id="UP000307000">
    <property type="component" value="Chromosome"/>
</dbReference>
<organism evidence="11 12">
    <name type="scientific">Glutamicibacter creatinolyticus</name>
    <dbReference type="NCBI Taxonomy" id="162496"/>
    <lineage>
        <taxon>Bacteria</taxon>
        <taxon>Bacillati</taxon>
        <taxon>Actinomycetota</taxon>
        <taxon>Actinomycetes</taxon>
        <taxon>Micrococcales</taxon>
        <taxon>Micrococcaceae</taxon>
        <taxon>Glutamicibacter</taxon>
    </lineage>
</organism>
<feature type="transmembrane region" description="Helical" evidence="9">
    <location>
        <begin position="158"/>
        <end position="182"/>
    </location>
</feature>
<feature type="domain" description="ABC transmembrane type-2" evidence="10">
    <location>
        <begin position="52"/>
        <end position="274"/>
    </location>
</feature>
<dbReference type="Pfam" id="PF01061">
    <property type="entry name" value="ABC2_membrane"/>
    <property type="match status" value="1"/>
</dbReference>
<comment type="subcellular location">
    <subcellularLocation>
        <location evidence="1">Cell inner membrane</location>
        <topology evidence="1">Multi-pass membrane protein</topology>
    </subcellularLocation>
    <subcellularLocation>
        <location evidence="9">Cell membrane</location>
        <topology evidence="9">Multi-pass membrane protein</topology>
    </subcellularLocation>
</comment>
<proteinExistence type="inferred from homology"/>
<keyword evidence="8 9" id="KW-0472">Membrane</keyword>
<evidence type="ECO:0000259" key="10">
    <source>
        <dbReference type="PROSITE" id="PS51012"/>
    </source>
</evidence>
<feature type="transmembrane region" description="Helical" evidence="9">
    <location>
        <begin position="131"/>
        <end position="152"/>
    </location>
</feature>
<dbReference type="InterPro" id="IPR047817">
    <property type="entry name" value="ABC2_TM_bact-type"/>
</dbReference>
<dbReference type="PANTHER" id="PTHR30413">
    <property type="entry name" value="INNER MEMBRANE TRANSPORT PERMEASE"/>
    <property type="match status" value="1"/>
</dbReference>
<feature type="transmembrane region" description="Helical" evidence="9">
    <location>
        <begin position="52"/>
        <end position="74"/>
    </location>
</feature>
<keyword evidence="7 9" id="KW-1133">Transmembrane helix</keyword>
<evidence type="ECO:0000313" key="11">
    <source>
        <dbReference type="EMBL" id="QCY46968.1"/>
    </source>
</evidence>
<comment type="similarity">
    <text evidence="2 9">Belongs to the ABC-2 integral membrane protein family.</text>
</comment>
<name>A0A5B7WSE0_9MICC</name>
<keyword evidence="6 9" id="KW-0812">Transmembrane</keyword>
<keyword evidence="12" id="KW-1185">Reference proteome</keyword>
<evidence type="ECO:0000256" key="8">
    <source>
        <dbReference type="ARBA" id="ARBA00023136"/>
    </source>
</evidence>
<evidence type="ECO:0000256" key="9">
    <source>
        <dbReference type="RuleBase" id="RU361157"/>
    </source>
</evidence>
<evidence type="ECO:0000256" key="3">
    <source>
        <dbReference type="ARBA" id="ARBA00022448"/>
    </source>
</evidence>
<feature type="transmembrane region" description="Helical" evidence="9">
    <location>
        <begin position="252"/>
        <end position="272"/>
    </location>
</feature>
<dbReference type="GO" id="GO:0140359">
    <property type="term" value="F:ABC-type transporter activity"/>
    <property type="evidence" value="ECO:0007669"/>
    <property type="project" value="InterPro"/>
</dbReference>
<evidence type="ECO:0000256" key="4">
    <source>
        <dbReference type="ARBA" id="ARBA00022475"/>
    </source>
</evidence>
<keyword evidence="4 9" id="KW-1003">Cell membrane</keyword>
<dbReference type="RefSeq" id="WP_054820473.1">
    <property type="nucleotide sequence ID" value="NZ_CP034412.1"/>
</dbReference>
<protein>
    <recommendedName>
        <fullName evidence="9">Transport permease protein</fullName>
    </recommendedName>
</protein>
<keyword evidence="5" id="KW-0997">Cell inner membrane</keyword>
<dbReference type="GO" id="GO:0015920">
    <property type="term" value="P:lipopolysaccharide transport"/>
    <property type="evidence" value="ECO:0007669"/>
    <property type="project" value="TreeGrafter"/>
</dbReference>
<evidence type="ECO:0000256" key="6">
    <source>
        <dbReference type="ARBA" id="ARBA00022692"/>
    </source>
</evidence>
<dbReference type="KEGG" id="gcr:GcLGCM259_1233"/>
<gene>
    <name evidence="11" type="ORF">GcLGCM259_1233</name>
</gene>
<evidence type="ECO:0000256" key="5">
    <source>
        <dbReference type="ARBA" id="ARBA00022519"/>
    </source>
</evidence>
<keyword evidence="3 9" id="KW-0813">Transport</keyword>
<dbReference type="AlphaFoldDB" id="A0A5B7WSE0"/>
<evidence type="ECO:0000256" key="1">
    <source>
        <dbReference type="ARBA" id="ARBA00004429"/>
    </source>
</evidence>
<dbReference type="InterPro" id="IPR013525">
    <property type="entry name" value="ABC2_TM"/>
</dbReference>
<feature type="transmembrane region" description="Helical" evidence="9">
    <location>
        <begin position="194"/>
        <end position="212"/>
    </location>
</feature>
<evidence type="ECO:0000256" key="2">
    <source>
        <dbReference type="ARBA" id="ARBA00007783"/>
    </source>
</evidence>
<dbReference type="PANTHER" id="PTHR30413:SF8">
    <property type="entry name" value="TRANSPORT PERMEASE PROTEIN"/>
    <property type="match status" value="1"/>
</dbReference>
<dbReference type="PROSITE" id="PS51012">
    <property type="entry name" value="ABC_TM2"/>
    <property type="match status" value="1"/>
</dbReference>
<sequence length="282" mass="32060">MTVAEVAEQHGLHRVGARPSLGNYLKQTWERRTFIYELAKARVQSQNERNRLGMVWVVLKPTLNALMYGFIFGVLQGGSRPADFPIYVVIGVFLFEFFSSSMTGGAKSITGNTALVQSLSFPRMSLPVAQVTQNFLTLMPMLVVMFLYAVILGSMPKWSWFAIVPIVLLFTVFNMGIAFICARITVHIRDFTNILPLIGRVLFYTSGVLFSVDRLLGSWPWMISVFEYHPIYQTLTLARSLIMDSVPYEPRAWFVIAAWAIGTLIFGLIFFWKAEERYGRVN</sequence>
<accession>A0A5B7WSE0</accession>
<dbReference type="GO" id="GO:0005886">
    <property type="term" value="C:plasma membrane"/>
    <property type="evidence" value="ECO:0007669"/>
    <property type="project" value="UniProtKB-SubCell"/>
</dbReference>
<dbReference type="EMBL" id="CP034412">
    <property type="protein sequence ID" value="QCY46968.1"/>
    <property type="molecule type" value="Genomic_DNA"/>
</dbReference>